<sequence>MIGAEMVLSIPLESRFLFLAADARSMLRDLIAVLFLGPKLSLCSVRTITLESGSSILTFEHLLLPRLIPLHLLVFFMEMVGAEYGNMENSYALNMVAKYWVKTVISKSTAKDPSKLKDFPRTTNGERSATENPWRQRTPAPARCHAGLAHAAQKSGLRRADFLYLQDVEPELNRRTVTAGRSGGDGFRDGDLFQDGNRGGFIGFSR</sequence>
<protein>
    <submittedName>
        <fullName evidence="2">Uncharacterized protein</fullName>
    </submittedName>
</protein>
<dbReference type="Proteomes" id="UP000886595">
    <property type="component" value="Unassembled WGS sequence"/>
</dbReference>
<evidence type="ECO:0000313" key="2">
    <source>
        <dbReference type="EMBL" id="KAG2311937.1"/>
    </source>
</evidence>
<evidence type="ECO:0000256" key="1">
    <source>
        <dbReference type="SAM" id="MobiDB-lite"/>
    </source>
</evidence>
<accession>A0A8X8AVQ8</accession>
<dbReference type="OrthoDB" id="26094at2759"/>
<comment type="caution">
    <text evidence="2">The sequence shown here is derived from an EMBL/GenBank/DDBJ whole genome shotgun (WGS) entry which is preliminary data.</text>
</comment>
<organism evidence="2 3">
    <name type="scientific">Brassica carinata</name>
    <name type="common">Ethiopian mustard</name>
    <name type="synonym">Abyssinian cabbage</name>
    <dbReference type="NCBI Taxonomy" id="52824"/>
    <lineage>
        <taxon>Eukaryota</taxon>
        <taxon>Viridiplantae</taxon>
        <taxon>Streptophyta</taxon>
        <taxon>Embryophyta</taxon>
        <taxon>Tracheophyta</taxon>
        <taxon>Spermatophyta</taxon>
        <taxon>Magnoliopsida</taxon>
        <taxon>eudicotyledons</taxon>
        <taxon>Gunneridae</taxon>
        <taxon>Pentapetalae</taxon>
        <taxon>rosids</taxon>
        <taxon>malvids</taxon>
        <taxon>Brassicales</taxon>
        <taxon>Brassicaceae</taxon>
        <taxon>Brassiceae</taxon>
        <taxon>Brassica</taxon>
    </lineage>
</organism>
<name>A0A8X8AVQ8_BRACI</name>
<feature type="compositionally biased region" description="Polar residues" evidence="1">
    <location>
        <begin position="121"/>
        <end position="135"/>
    </location>
</feature>
<reference evidence="2 3" key="1">
    <citation type="submission" date="2020-02" db="EMBL/GenBank/DDBJ databases">
        <authorList>
            <person name="Ma Q."/>
            <person name="Huang Y."/>
            <person name="Song X."/>
            <person name="Pei D."/>
        </authorList>
    </citation>
    <scope>NUCLEOTIDE SEQUENCE [LARGE SCALE GENOMIC DNA]</scope>
    <source>
        <strain evidence="2">Sxm20200214</strain>
        <tissue evidence="2">Leaf</tissue>
    </source>
</reference>
<feature type="region of interest" description="Disordered" evidence="1">
    <location>
        <begin position="112"/>
        <end position="138"/>
    </location>
</feature>
<evidence type="ECO:0000313" key="3">
    <source>
        <dbReference type="Proteomes" id="UP000886595"/>
    </source>
</evidence>
<proteinExistence type="predicted"/>
<gene>
    <name evidence="2" type="ORF">Bca52824_023494</name>
</gene>
<keyword evidence="3" id="KW-1185">Reference proteome</keyword>
<dbReference type="AlphaFoldDB" id="A0A8X8AVQ8"/>
<dbReference type="EMBL" id="JAAMPC010000005">
    <property type="protein sequence ID" value="KAG2311937.1"/>
    <property type="molecule type" value="Genomic_DNA"/>
</dbReference>